<name>A0A8K0CEY2_IGNLU</name>
<comment type="subcellular location">
    <subcellularLocation>
        <location evidence="2">Endosome membrane</location>
        <topology evidence="2">Peripheral membrane protein</topology>
    </subcellularLocation>
    <subcellularLocation>
        <location evidence="1">Late endosome membrane</location>
    </subcellularLocation>
    <subcellularLocation>
        <location evidence="3">Lysosome membrane</location>
        <topology evidence="3">Peripheral membrane protein</topology>
        <orientation evidence="3">Cytoplasmic side</orientation>
    </subcellularLocation>
</comment>
<evidence type="ECO:0000256" key="4">
    <source>
        <dbReference type="ARBA" id="ARBA00005975"/>
    </source>
</evidence>
<dbReference type="PANTHER" id="PTHR23292:SF14">
    <property type="entry name" value="FI16615P1-RELATED"/>
    <property type="match status" value="1"/>
</dbReference>
<keyword evidence="6" id="KW-0862">Zinc</keyword>
<reference evidence="9" key="1">
    <citation type="submission" date="2019-08" db="EMBL/GenBank/DDBJ databases">
        <title>The genome of the North American firefly Photinus pyralis.</title>
        <authorList>
            <consortium name="Photinus pyralis genome working group"/>
            <person name="Fallon T.R."/>
            <person name="Sander Lower S.E."/>
            <person name="Weng J.-K."/>
        </authorList>
    </citation>
    <scope>NUCLEOTIDE SEQUENCE</scope>
    <source>
        <strain evidence="9">TRF0915ILg1</strain>
        <tissue evidence="9">Whole body</tissue>
    </source>
</reference>
<dbReference type="Pfam" id="PF10601">
    <property type="entry name" value="zf-LITAF-like"/>
    <property type="match status" value="1"/>
</dbReference>
<evidence type="ECO:0000256" key="3">
    <source>
        <dbReference type="ARBA" id="ARBA00004630"/>
    </source>
</evidence>
<comment type="similarity">
    <text evidence="4">Belongs to the CDIP1/LITAF family.</text>
</comment>
<evidence type="ECO:0000259" key="8">
    <source>
        <dbReference type="PROSITE" id="PS51837"/>
    </source>
</evidence>
<keyword evidence="10" id="KW-1185">Reference proteome</keyword>
<organism evidence="9 10">
    <name type="scientific">Ignelater luminosus</name>
    <name type="common">Cucubano</name>
    <name type="synonym">Pyrophorus luminosus</name>
    <dbReference type="NCBI Taxonomy" id="2038154"/>
    <lineage>
        <taxon>Eukaryota</taxon>
        <taxon>Metazoa</taxon>
        <taxon>Ecdysozoa</taxon>
        <taxon>Arthropoda</taxon>
        <taxon>Hexapoda</taxon>
        <taxon>Insecta</taxon>
        <taxon>Pterygota</taxon>
        <taxon>Neoptera</taxon>
        <taxon>Endopterygota</taxon>
        <taxon>Coleoptera</taxon>
        <taxon>Polyphaga</taxon>
        <taxon>Elateriformia</taxon>
        <taxon>Elateroidea</taxon>
        <taxon>Elateridae</taxon>
        <taxon>Agrypninae</taxon>
        <taxon>Pyrophorini</taxon>
        <taxon>Ignelater</taxon>
    </lineage>
</organism>
<dbReference type="PANTHER" id="PTHR23292">
    <property type="entry name" value="LIPOPOLYSACCHARIDE-INDUCED TUMOR NECROSIS FACTOR-ALPHA FACTOR"/>
    <property type="match status" value="1"/>
</dbReference>
<dbReference type="SMART" id="SM00714">
    <property type="entry name" value="LITAF"/>
    <property type="match status" value="1"/>
</dbReference>
<evidence type="ECO:0000256" key="2">
    <source>
        <dbReference type="ARBA" id="ARBA00004481"/>
    </source>
</evidence>
<evidence type="ECO:0000256" key="6">
    <source>
        <dbReference type="ARBA" id="ARBA00022833"/>
    </source>
</evidence>
<keyword evidence="7" id="KW-0472">Membrane</keyword>
<comment type="caution">
    <text evidence="9">The sequence shown here is derived from an EMBL/GenBank/DDBJ whole genome shotgun (WGS) entry which is preliminary data.</text>
</comment>
<evidence type="ECO:0000256" key="1">
    <source>
        <dbReference type="ARBA" id="ARBA00004414"/>
    </source>
</evidence>
<evidence type="ECO:0000256" key="5">
    <source>
        <dbReference type="ARBA" id="ARBA00022723"/>
    </source>
</evidence>
<evidence type="ECO:0000256" key="7">
    <source>
        <dbReference type="ARBA" id="ARBA00023136"/>
    </source>
</evidence>
<evidence type="ECO:0000313" key="10">
    <source>
        <dbReference type="Proteomes" id="UP000801492"/>
    </source>
</evidence>
<gene>
    <name evidence="9" type="ORF">ILUMI_20081</name>
</gene>
<dbReference type="GO" id="GO:0031902">
    <property type="term" value="C:late endosome membrane"/>
    <property type="evidence" value="ECO:0007669"/>
    <property type="project" value="UniProtKB-SubCell"/>
</dbReference>
<dbReference type="GO" id="GO:0008270">
    <property type="term" value="F:zinc ion binding"/>
    <property type="evidence" value="ECO:0007669"/>
    <property type="project" value="TreeGrafter"/>
</dbReference>
<keyword evidence="5" id="KW-0479">Metal-binding</keyword>
<accession>A0A8K0CEY2</accession>
<dbReference type="GO" id="GO:0005765">
    <property type="term" value="C:lysosomal membrane"/>
    <property type="evidence" value="ECO:0007669"/>
    <property type="project" value="UniProtKB-SubCell"/>
</dbReference>
<dbReference type="PROSITE" id="PS51837">
    <property type="entry name" value="LITAF"/>
    <property type="match status" value="1"/>
</dbReference>
<dbReference type="InterPro" id="IPR006629">
    <property type="entry name" value="LITAF"/>
</dbReference>
<dbReference type="EMBL" id="VTPC01088691">
    <property type="protein sequence ID" value="KAF2886089.1"/>
    <property type="molecule type" value="Genomic_DNA"/>
</dbReference>
<proteinExistence type="inferred from homology"/>
<protein>
    <recommendedName>
        <fullName evidence="8">LITAF domain-containing protein</fullName>
    </recommendedName>
</protein>
<sequence length="95" mass="10065">MDKYAPPAYGPPGVTCVPAPPPPTIYGPVPAMATCPSCNCRITSRVEAEASAKTHILAVLLCGFCCCCIPYCMDSCKNKNHYCPNCGAFLGTFKN</sequence>
<dbReference type="OrthoDB" id="5599753at2759"/>
<dbReference type="AlphaFoldDB" id="A0A8K0CEY2"/>
<dbReference type="InterPro" id="IPR037519">
    <property type="entry name" value="LITAF_fam"/>
</dbReference>
<feature type="domain" description="LITAF" evidence="8">
    <location>
        <begin position="15"/>
        <end position="95"/>
    </location>
</feature>
<dbReference type="Proteomes" id="UP000801492">
    <property type="component" value="Unassembled WGS sequence"/>
</dbReference>
<evidence type="ECO:0000313" key="9">
    <source>
        <dbReference type="EMBL" id="KAF2886089.1"/>
    </source>
</evidence>